<dbReference type="GeneID" id="100890362"/>
<dbReference type="EnsemblMetazoa" id="XM_030998962">
    <property type="protein sequence ID" value="XP_030854822"/>
    <property type="gene ID" value="LOC100890362"/>
</dbReference>
<dbReference type="InParanoid" id="A0A7M7T593"/>
<feature type="transmembrane region" description="Helical" evidence="1">
    <location>
        <begin position="164"/>
        <end position="188"/>
    </location>
</feature>
<evidence type="ECO:0000313" key="2">
    <source>
        <dbReference type="EnsemblMetazoa" id="XP_030854821"/>
    </source>
</evidence>
<dbReference type="InterPro" id="IPR045325">
    <property type="entry name" value="TMEM70/TMEM186/TMEM223"/>
</dbReference>
<name>A0A7M7T593_STRPU</name>
<evidence type="ECO:0000313" key="3">
    <source>
        <dbReference type="Proteomes" id="UP000007110"/>
    </source>
</evidence>
<dbReference type="Pfam" id="PF06979">
    <property type="entry name" value="TMEM70"/>
    <property type="match status" value="1"/>
</dbReference>
<dbReference type="RefSeq" id="XP_030854822.1">
    <property type="nucleotide sequence ID" value="XM_030998962.1"/>
</dbReference>
<dbReference type="AlphaFoldDB" id="A0A7M7T593"/>
<dbReference type="PANTHER" id="PTHR14549:SF2">
    <property type="entry name" value="TRANSMEMBRANE PROTEIN 223"/>
    <property type="match status" value="1"/>
</dbReference>
<protein>
    <recommendedName>
        <fullName evidence="4">Transmembrane protein 223</fullName>
    </recommendedName>
</protein>
<evidence type="ECO:0000256" key="1">
    <source>
        <dbReference type="SAM" id="Phobius"/>
    </source>
</evidence>
<feature type="transmembrane region" description="Helical" evidence="1">
    <location>
        <begin position="100"/>
        <end position="119"/>
    </location>
</feature>
<keyword evidence="3" id="KW-1185">Reference proteome</keyword>
<dbReference type="OrthoDB" id="5950063at2759"/>
<keyword evidence="1" id="KW-1133">Transmembrane helix</keyword>
<reference evidence="2" key="2">
    <citation type="submission" date="2021-01" db="UniProtKB">
        <authorList>
            <consortium name="EnsemblMetazoa"/>
        </authorList>
    </citation>
    <scope>IDENTIFICATION</scope>
</reference>
<reference evidence="3" key="1">
    <citation type="submission" date="2015-02" db="EMBL/GenBank/DDBJ databases">
        <title>Genome sequencing for Strongylocentrotus purpuratus.</title>
        <authorList>
            <person name="Murali S."/>
            <person name="Liu Y."/>
            <person name="Vee V."/>
            <person name="English A."/>
            <person name="Wang M."/>
            <person name="Skinner E."/>
            <person name="Han Y."/>
            <person name="Muzny D.M."/>
            <person name="Worley K.C."/>
            <person name="Gibbs R.A."/>
        </authorList>
    </citation>
    <scope>NUCLEOTIDE SEQUENCE</scope>
</reference>
<dbReference type="Proteomes" id="UP000007110">
    <property type="component" value="Unassembled WGS sequence"/>
</dbReference>
<accession>A0A7M7T593</accession>
<dbReference type="KEGG" id="spu:100890362"/>
<evidence type="ECO:0008006" key="4">
    <source>
        <dbReference type="Google" id="ProtNLM"/>
    </source>
</evidence>
<dbReference type="CTD" id="79064"/>
<sequence>MFSAALLSSTRLCNPVTKVWTCHIWRHSLTWAPNTSGFSTTCLRVPMTARLNSLALRNHRLPWDRDDVGRMFLPCLRSCSRYSKTEVTKDILLYKSDKTAFFRMLGAFACAQVFFWSYLTHTAFLTMKDTDTYVKVKYGEEGPPKEVKNWKSWSGIRVQLSTRIWRYTITGLSLGAGSIIFIASLVYSRRSIYRIVLRKGGESVTIQTYGLFGLPWRFTTSINNTSCEHARDGIRTQLPIKVKGHRLFYILDKEGKFYNARLFDYSIGMHRMF</sequence>
<dbReference type="OMA" id="PLEHISC"/>
<dbReference type="InterPro" id="IPR026100">
    <property type="entry name" value="Tmem223"/>
</dbReference>
<dbReference type="EnsemblMetazoa" id="XM_030998961">
    <property type="protein sequence ID" value="XP_030854821"/>
    <property type="gene ID" value="LOC100890362"/>
</dbReference>
<keyword evidence="1" id="KW-0812">Transmembrane</keyword>
<dbReference type="FunCoup" id="A0A7M7T593">
    <property type="interactions" value="549"/>
</dbReference>
<dbReference type="PANTHER" id="PTHR14549">
    <property type="entry name" value="TRANSMEMBRANE PROTEIN 223"/>
    <property type="match status" value="1"/>
</dbReference>
<proteinExistence type="predicted"/>
<organism evidence="2 3">
    <name type="scientific">Strongylocentrotus purpuratus</name>
    <name type="common">Purple sea urchin</name>
    <dbReference type="NCBI Taxonomy" id="7668"/>
    <lineage>
        <taxon>Eukaryota</taxon>
        <taxon>Metazoa</taxon>
        <taxon>Echinodermata</taxon>
        <taxon>Eleutherozoa</taxon>
        <taxon>Echinozoa</taxon>
        <taxon>Echinoidea</taxon>
        <taxon>Euechinoidea</taxon>
        <taxon>Echinacea</taxon>
        <taxon>Camarodonta</taxon>
        <taxon>Echinidea</taxon>
        <taxon>Strongylocentrotidae</taxon>
        <taxon>Strongylocentrotus</taxon>
    </lineage>
</organism>
<dbReference type="GO" id="GO:0005739">
    <property type="term" value="C:mitochondrion"/>
    <property type="evidence" value="ECO:0000318"/>
    <property type="project" value="GO_Central"/>
</dbReference>
<keyword evidence="1" id="KW-0472">Membrane</keyword>
<dbReference type="RefSeq" id="XP_030854821.1">
    <property type="nucleotide sequence ID" value="XM_030998961.1"/>
</dbReference>